<dbReference type="Proteomes" id="UP000821866">
    <property type="component" value="Unassembled WGS sequence"/>
</dbReference>
<evidence type="ECO:0000256" key="4">
    <source>
        <dbReference type="ARBA" id="ARBA00023242"/>
    </source>
</evidence>
<evidence type="ECO:0000256" key="5">
    <source>
        <dbReference type="SAM" id="MobiDB-lite"/>
    </source>
</evidence>
<name>A0A9J6CTT9_RHIMP</name>
<feature type="compositionally biased region" description="Basic residues" evidence="5">
    <location>
        <begin position="152"/>
        <end position="161"/>
    </location>
</feature>
<feature type="region of interest" description="Disordered" evidence="5">
    <location>
        <begin position="67"/>
        <end position="89"/>
    </location>
</feature>
<reference evidence="7" key="1">
    <citation type="journal article" date="2020" name="Cell">
        <title>Large-Scale Comparative Analyses of Tick Genomes Elucidate Their Genetic Diversity and Vector Capacities.</title>
        <authorList>
            <consortium name="Tick Genome and Microbiome Consortium (TIGMIC)"/>
            <person name="Jia N."/>
            <person name="Wang J."/>
            <person name="Shi W."/>
            <person name="Du L."/>
            <person name="Sun Y."/>
            <person name="Zhan W."/>
            <person name="Jiang J.F."/>
            <person name="Wang Q."/>
            <person name="Zhang B."/>
            <person name="Ji P."/>
            <person name="Bell-Sakyi L."/>
            <person name="Cui X.M."/>
            <person name="Yuan T.T."/>
            <person name="Jiang B.G."/>
            <person name="Yang W.F."/>
            <person name="Lam T.T."/>
            <person name="Chang Q.C."/>
            <person name="Ding S.J."/>
            <person name="Wang X.J."/>
            <person name="Zhu J.G."/>
            <person name="Ruan X.D."/>
            <person name="Zhao L."/>
            <person name="Wei J.T."/>
            <person name="Ye R.Z."/>
            <person name="Que T.C."/>
            <person name="Du C.H."/>
            <person name="Zhou Y.H."/>
            <person name="Cheng J.X."/>
            <person name="Dai P.F."/>
            <person name="Guo W.B."/>
            <person name="Han X.H."/>
            <person name="Huang E.J."/>
            <person name="Li L.F."/>
            <person name="Wei W."/>
            <person name="Gao Y.C."/>
            <person name="Liu J.Z."/>
            <person name="Shao H.Z."/>
            <person name="Wang X."/>
            <person name="Wang C.C."/>
            <person name="Yang T.C."/>
            <person name="Huo Q.B."/>
            <person name="Li W."/>
            <person name="Chen H.Y."/>
            <person name="Chen S.E."/>
            <person name="Zhou L.G."/>
            <person name="Ni X.B."/>
            <person name="Tian J.H."/>
            <person name="Sheng Y."/>
            <person name="Liu T."/>
            <person name="Pan Y.S."/>
            <person name="Xia L.Y."/>
            <person name="Li J."/>
            <person name="Zhao F."/>
            <person name="Cao W.C."/>
        </authorList>
    </citation>
    <scope>NUCLEOTIDE SEQUENCE</scope>
    <source>
        <strain evidence="7">Rmic-2018</strain>
    </source>
</reference>
<dbReference type="AlphaFoldDB" id="A0A9J6CTT9"/>
<dbReference type="Pfam" id="PF14061">
    <property type="entry name" value="Mtf2_C"/>
    <property type="match status" value="1"/>
</dbReference>
<feature type="compositionally biased region" description="Low complexity" evidence="5">
    <location>
        <begin position="193"/>
        <end position="225"/>
    </location>
</feature>
<dbReference type="InterPro" id="IPR025894">
    <property type="entry name" value="Mtf2_C_dom"/>
</dbReference>
<dbReference type="VEuPathDB" id="VectorBase:LOC119187834"/>
<sequence length="282" mass="30823">MKRKGFSLRRRTGICRKLPEEYEEKLQSLQRFLLILRHNNGYLLGQIGNADQTPLYFDMPGTTTVEEKGAKQNNGCHSSKLSNGLGRSKARVHSVQISHDPFDCDEEAASSGTGEGSTFLDAFIPPLRDFHGGNHPFRDEVLFPPPPPPKPRPGRPPKKRTLPVPLKPVKLKLRGSQRRLIFGIGDTDSEDYSSTMSSTSTTSAGSATSSGIISSTSGTSSTASSRVDCSTQGRGSLRWKEMLRSSEAASSEKSSFTVLAKRISIDGKVQYLIDWDNCGSKT</sequence>
<evidence type="ECO:0000313" key="7">
    <source>
        <dbReference type="EMBL" id="KAH7931738.1"/>
    </source>
</evidence>
<feature type="compositionally biased region" description="Polar residues" evidence="5">
    <location>
        <begin position="71"/>
        <end position="82"/>
    </location>
</feature>
<dbReference type="EMBL" id="JABSTU010006872">
    <property type="protein sequence ID" value="KAH7931738.1"/>
    <property type="molecule type" value="Genomic_DNA"/>
</dbReference>
<keyword evidence="4" id="KW-0539">Nucleus</keyword>
<evidence type="ECO:0000256" key="3">
    <source>
        <dbReference type="ARBA" id="ARBA00022853"/>
    </source>
</evidence>
<protein>
    <recommendedName>
        <fullName evidence="6">Polycomb-like MTF2 factor 2 C-terminal domain-containing protein</fullName>
    </recommendedName>
</protein>
<evidence type="ECO:0000259" key="6">
    <source>
        <dbReference type="Pfam" id="PF14061"/>
    </source>
</evidence>
<feature type="domain" description="Polycomb-like MTF2 factor 2 C-terminal" evidence="6">
    <location>
        <begin position="255"/>
        <end position="277"/>
    </location>
</feature>
<comment type="caution">
    <text evidence="7">The sequence shown here is derived from an EMBL/GenBank/DDBJ whole genome shotgun (WGS) entry which is preliminary data.</text>
</comment>
<feature type="region of interest" description="Disordered" evidence="5">
    <location>
        <begin position="184"/>
        <end position="233"/>
    </location>
</feature>
<feature type="region of interest" description="Disordered" evidence="5">
    <location>
        <begin position="130"/>
        <end position="164"/>
    </location>
</feature>
<gene>
    <name evidence="7" type="ORF">HPB51_029766</name>
</gene>
<evidence type="ECO:0000256" key="1">
    <source>
        <dbReference type="ARBA" id="ARBA00004123"/>
    </source>
</evidence>
<keyword evidence="8" id="KW-1185">Reference proteome</keyword>
<accession>A0A9J6CTT9</accession>
<evidence type="ECO:0000313" key="8">
    <source>
        <dbReference type="Proteomes" id="UP000821866"/>
    </source>
</evidence>
<keyword evidence="3" id="KW-0156">Chromatin regulator</keyword>
<keyword evidence="2" id="KW-0677">Repeat</keyword>
<comment type="subcellular location">
    <subcellularLocation>
        <location evidence="1">Nucleus</location>
    </subcellularLocation>
</comment>
<evidence type="ECO:0000256" key="2">
    <source>
        <dbReference type="ARBA" id="ARBA00022737"/>
    </source>
</evidence>
<reference evidence="7" key="2">
    <citation type="submission" date="2021-09" db="EMBL/GenBank/DDBJ databases">
        <authorList>
            <person name="Jia N."/>
            <person name="Wang J."/>
            <person name="Shi W."/>
            <person name="Du L."/>
            <person name="Sun Y."/>
            <person name="Zhan W."/>
            <person name="Jiang J."/>
            <person name="Wang Q."/>
            <person name="Zhang B."/>
            <person name="Ji P."/>
            <person name="Sakyi L.B."/>
            <person name="Cui X."/>
            <person name="Yuan T."/>
            <person name="Jiang B."/>
            <person name="Yang W."/>
            <person name="Lam T.T.-Y."/>
            <person name="Chang Q."/>
            <person name="Ding S."/>
            <person name="Wang X."/>
            <person name="Zhu J."/>
            <person name="Ruan X."/>
            <person name="Zhao L."/>
            <person name="Wei J."/>
            <person name="Que T."/>
            <person name="Du C."/>
            <person name="Cheng J."/>
            <person name="Dai P."/>
            <person name="Han X."/>
            <person name="Huang E."/>
            <person name="Gao Y."/>
            <person name="Liu J."/>
            <person name="Shao H."/>
            <person name="Ye R."/>
            <person name="Li L."/>
            <person name="Wei W."/>
            <person name="Wang X."/>
            <person name="Wang C."/>
            <person name="Huo Q."/>
            <person name="Li W."/>
            <person name="Guo W."/>
            <person name="Chen H."/>
            <person name="Chen S."/>
            <person name="Zhou L."/>
            <person name="Zhou L."/>
            <person name="Ni X."/>
            <person name="Tian J."/>
            <person name="Zhou Y."/>
            <person name="Sheng Y."/>
            <person name="Liu T."/>
            <person name="Pan Y."/>
            <person name="Xia L."/>
            <person name="Li J."/>
            <person name="Zhao F."/>
            <person name="Cao W."/>
        </authorList>
    </citation>
    <scope>NUCLEOTIDE SEQUENCE</scope>
    <source>
        <strain evidence="7">Rmic-2018</strain>
        <tissue evidence="7">Larvae</tissue>
    </source>
</reference>
<feature type="compositionally biased region" description="Basic and acidic residues" evidence="5">
    <location>
        <begin position="130"/>
        <end position="141"/>
    </location>
</feature>
<proteinExistence type="predicted"/>
<dbReference type="GO" id="GO:0005634">
    <property type="term" value="C:nucleus"/>
    <property type="evidence" value="ECO:0007669"/>
    <property type="project" value="UniProtKB-SubCell"/>
</dbReference>
<organism evidence="7 8">
    <name type="scientific">Rhipicephalus microplus</name>
    <name type="common">Cattle tick</name>
    <name type="synonym">Boophilus microplus</name>
    <dbReference type="NCBI Taxonomy" id="6941"/>
    <lineage>
        <taxon>Eukaryota</taxon>
        <taxon>Metazoa</taxon>
        <taxon>Ecdysozoa</taxon>
        <taxon>Arthropoda</taxon>
        <taxon>Chelicerata</taxon>
        <taxon>Arachnida</taxon>
        <taxon>Acari</taxon>
        <taxon>Parasitiformes</taxon>
        <taxon>Ixodida</taxon>
        <taxon>Ixodoidea</taxon>
        <taxon>Ixodidae</taxon>
        <taxon>Rhipicephalinae</taxon>
        <taxon>Rhipicephalus</taxon>
        <taxon>Boophilus</taxon>
    </lineage>
</organism>
<dbReference type="GO" id="GO:0006325">
    <property type="term" value="P:chromatin organization"/>
    <property type="evidence" value="ECO:0007669"/>
    <property type="project" value="UniProtKB-KW"/>
</dbReference>